<dbReference type="GO" id="GO:0006006">
    <property type="term" value="P:glucose metabolic process"/>
    <property type="evidence" value="ECO:0007669"/>
    <property type="project" value="UniProtKB-KW"/>
</dbReference>
<dbReference type="PATRIC" id="fig|1178482.3.peg.2730"/>
<keyword evidence="2" id="KW-0119">Carbohydrate metabolism</keyword>
<dbReference type="Gene3D" id="2.130.10.10">
    <property type="entry name" value="YVTN repeat-like/Quinoprotein amine dehydrogenase"/>
    <property type="match status" value="1"/>
</dbReference>
<keyword evidence="4" id="KW-1185">Reference proteome</keyword>
<organism evidence="3 4">
    <name type="scientific">Halomonas huangheensis</name>
    <dbReference type="NCBI Taxonomy" id="1178482"/>
    <lineage>
        <taxon>Bacteria</taxon>
        <taxon>Pseudomonadati</taxon>
        <taxon>Pseudomonadota</taxon>
        <taxon>Gammaproteobacteria</taxon>
        <taxon>Oceanospirillales</taxon>
        <taxon>Halomonadaceae</taxon>
        <taxon>Halomonas</taxon>
    </lineage>
</organism>
<evidence type="ECO:0000313" key="3">
    <source>
        <dbReference type="EMBL" id="ERL49635.1"/>
    </source>
</evidence>
<dbReference type="RefSeq" id="WP_021819680.1">
    <property type="nucleotide sequence ID" value="NZ_AVBC01000039.1"/>
</dbReference>
<dbReference type="PANTHER" id="PTHR30344">
    <property type="entry name" value="6-PHOSPHOGLUCONOLACTONASE-RELATED"/>
    <property type="match status" value="1"/>
</dbReference>
<evidence type="ECO:0008006" key="5">
    <source>
        <dbReference type="Google" id="ProtNLM"/>
    </source>
</evidence>
<dbReference type="SUPFAM" id="SSF50974">
    <property type="entry name" value="Nitrous oxide reductase, N-terminal domain"/>
    <property type="match status" value="1"/>
</dbReference>
<dbReference type="OrthoDB" id="9790815at2"/>
<dbReference type="InterPro" id="IPR019405">
    <property type="entry name" value="Lactonase_7-beta_prop"/>
</dbReference>
<dbReference type="AlphaFoldDB" id="W1N3U5"/>
<dbReference type="Pfam" id="PF10282">
    <property type="entry name" value="Lactonase"/>
    <property type="match status" value="1"/>
</dbReference>
<dbReference type="InterPro" id="IPR015943">
    <property type="entry name" value="WD40/YVTN_repeat-like_dom_sf"/>
</dbReference>
<name>W1N3U5_9GAMM</name>
<dbReference type="GO" id="GO:0005829">
    <property type="term" value="C:cytosol"/>
    <property type="evidence" value="ECO:0007669"/>
    <property type="project" value="TreeGrafter"/>
</dbReference>
<dbReference type="InterPro" id="IPR050282">
    <property type="entry name" value="Cycloisomerase_2"/>
</dbReference>
<dbReference type="PANTHER" id="PTHR30344:SF1">
    <property type="entry name" value="6-PHOSPHOGLUCONOLACTONASE"/>
    <property type="match status" value="1"/>
</dbReference>
<reference evidence="3 4" key="1">
    <citation type="submission" date="2013-08" db="EMBL/GenBank/DDBJ databases">
        <title>draft genome of Halomonas huanghegensis, strain BJGMM-B45T.</title>
        <authorList>
            <person name="Miao C."/>
            <person name="Wan Y."/>
            <person name="Jin W."/>
        </authorList>
    </citation>
    <scope>NUCLEOTIDE SEQUENCE [LARGE SCALE GENOMIC DNA]</scope>
    <source>
        <strain evidence="3 4">BJGMM-B45</strain>
    </source>
</reference>
<dbReference type="eggNOG" id="COG2706">
    <property type="taxonomic scope" value="Bacteria"/>
</dbReference>
<dbReference type="STRING" id="1178482.AR456_02085"/>
<dbReference type="KEGG" id="hhu:AR456_02085"/>
<dbReference type="GO" id="GO:0017057">
    <property type="term" value="F:6-phosphogluconolactonase activity"/>
    <property type="evidence" value="ECO:0007669"/>
    <property type="project" value="TreeGrafter"/>
</dbReference>
<protein>
    <recommendedName>
        <fullName evidence="5">6-phosphogluconolactonase</fullName>
    </recommendedName>
</protein>
<evidence type="ECO:0000256" key="1">
    <source>
        <dbReference type="ARBA" id="ARBA00005564"/>
    </source>
</evidence>
<gene>
    <name evidence="3" type="ORF">BJB45_00525</name>
</gene>
<accession>W1N3U5</accession>
<evidence type="ECO:0000256" key="2">
    <source>
        <dbReference type="ARBA" id="ARBA00022526"/>
    </source>
</evidence>
<dbReference type="Proteomes" id="UP000019113">
    <property type="component" value="Unassembled WGS sequence"/>
</dbReference>
<dbReference type="EMBL" id="AVBC01000039">
    <property type="protein sequence ID" value="ERL49635.1"/>
    <property type="molecule type" value="Genomic_DNA"/>
</dbReference>
<comment type="caution">
    <text evidence="3">The sequence shown here is derived from an EMBL/GenBank/DDBJ whole genome shotgun (WGS) entry which is preliminary data.</text>
</comment>
<dbReference type="InterPro" id="IPR011045">
    <property type="entry name" value="N2O_reductase_N"/>
</dbReference>
<proteinExistence type="inferred from homology"/>
<evidence type="ECO:0000313" key="4">
    <source>
        <dbReference type="Proteomes" id="UP000019113"/>
    </source>
</evidence>
<keyword evidence="2" id="KW-0313">Glucose metabolism</keyword>
<comment type="similarity">
    <text evidence="1">Belongs to the cycloisomerase 2 family.</text>
</comment>
<sequence length="336" mass="36290">MSDNISVYVGCAGSGEIWVVELNTEHGNLSHRQNLRLPDLISEGGSLPLAFSPSGQQLYAASRGEPLFVATLDIAADGQLNHRGNAPLDASMAYLSTDSRGRYLFGASYGDNLVSAYAIDADGLVTDHLQTFATEPHAHAILEAPSGRHVLASSLGGDRLYVFPLAEGTSPLAEPTTIEFPAGTGPRHFIFDSSGTRLYVLGELDGSVTLLDYDETSGSAEIRQRIAISKGQHDDYWASDIHLSPCGHFLYACERNSSLLTSFRVDPQSGELSLHAEHEIEQQPRGFAVDESGHYLIAAGQLSGHISAYRLADGRLEQVARLKVGDSPDWISLRQR</sequence>